<dbReference type="PANTHER" id="PTHR10380:SF173">
    <property type="entry name" value="CUTICULAR PROTEIN 47EF, ISOFORM C-RELATED"/>
    <property type="match status" value="1"/>
</dbReference>
<dbReference type="Proteomes" id="UP001487740">
    <property type="component" value="Unassembled WGS sequence"/>
</dbReference>
<protein>
    <submittedName>
        <fullName evidence="4">Uncharacterized protein</fullName>
    </submittedName>
</protein>
<evidence type="ECO:0000313" key="4">
    <source>
        <dbReference type="EMBL" id="KAK8375334.1"/>
    </source>
</evidence>
<dbReference type="GO" id="GO:0062129">
    <property type="term" value="C:chitin-based extracellular matrix"/>
    <property type="evidence" value="ECO:0007669"/>
    <property type="project" value="TreeGrafter"/>
</dbReference>
<feature type="compositionally biased region" description="Low complexity" evidence="3">
    <location>
        <begin position="740"/>
        <end position="751"/>
    </location>
</feature>
<evidence type="ECO:0000256" key="2">
    <source>
        <dbReference type="PROSITE-ProRule" id="PRU00497"/>
    </source>
</evidence>
<dbReference type="GO" id="GO:0008010">
    <property type="term" value="F:structural constituent of chitin-based larval cuticle"/>
    <property type="evidence" value="ECO:0007669"/>
    <property type="project" value="TreeGrafter"/>
</dbReference>
<dbReference type="Pfam" id="PF00379">
    <property type="entry name" value="Chitin_bind_4"/>
    <property type="match status" value="7"/>
</dbReference>
<feature type="region of interest" description="Disordered" evidence="3">
    <location>
        <begin position="1"/>
        <end position="41"/>
    </location>
</feature>
<comment type="caution">
    <text evidence="4">The sequence shown here is derived from an EMBL/GenBank/DDBJ whole genome shotgun (WGS) entry which is preliminary data.</text>
</comment>
<dbReference type="AlphaFoldDB" id="A0AAW0SIV2"/>
<feature type="region of interest" description="Disordered" evidence="3">
    <location>
        <begin position="192"/>
        <end position="215"/>
    </location>
</feature>
<feature type="compositionally biased region" description="Polar residues" evidence="3">
    <location>
        <begin position="628"/>
        <end position="640"/>
    </location>
</feature>
<sequence length="886" mass="92298">MMFNGYRDGRPRDPVRHLNERYRVGTSAQKGRALNDSKEKDARCGDHPVVLALAAVSTLSFPRPDSAYKIPTVGQGRRSQYYVLHSDGTYKYGYDTLEGAYEQAMAKTPGRLTGGFGYKDPTGADIKLEYTADDRGFIPKGSHLPVAPEVPAAPAVPAVPEPAAPAVHSLYTAPEPAPVAPAVYEVAEIASSSGDDGSYSFSYKNSDSSRSESGDANNAVAGTYSYITDDGVDHSIQYTANAVTGYIARGSSLPKGPSVPGAESGTPTGHILPVLTEEEANALAGATYTAGVPESPAITYSVDESPSDASYSFSYDAGDSSRSESADANLNVKGTFSFIPPDLGEKLTVNYIAGSETGFVAEGDHLPKPEDLGFGTKLTEIPEAPSAPAVPAKPAGTVLTYSAGDSPSDASYSFGYDAGSSSRSETSDSNLNIRGSYSFVAPDTEHRYNVKYHAGADTGFIAEGDHLPVAPEVPVIPPVPVVPEPVAPVAHSLYTAPEPAPQHTGDAAQTIYEVAKIASSLADDGSYSFSYKNSDSSRSESGDANNAVAGTYSYITDDGVDHSIQYTANADTGYIARGSSLPKGPSVPGAESGTPTGHILPVLTEEEANALAGATYTAGVPESAITYSADESPSDASYSFSYDAGDSSRSESADANLNVKGTFSFIPPDLGEKLTVNYIAGSETGFVAEGDHLPKPEDLGFGTKLTEIPEAPSAPAVPAKPAGTVLTYSAGDSPSDASYSFSYDAGSSSRSETSDSNLNIQGSYSFVAPDTEHRYNVKYHAGADTGFIAEGDHLPVAPEVPVIPPVPAVPEPVAPVVHSLYKAPESAPQPASEVSEAIGAPAAITPVEVQSVHHPVGYTSHVVGDVLLHQYGVEYPDKYGYVFTAL</sequence>
<gene>
    <name evidence="4" type="ORF">O3P69_008299</name>
</gene>
<evidence type="ECO:0000313" key="5">
    <source>
        <dbReference type="Proteomes" id="UP001487740"/>
    </source>
</evidence>
<dbReference type="InterPro" id="IPR031311">
    <property type="entry name" value="CHIT_BIND_RR_consensus"/>
</dbReference>
<keyword evidence="5" id="KW-1185">Reference proteome</keyword>
<keyword evidence="1 2" id="KW-0193">Cuticle</keyword>
<feature type="region of interest" description="Disordered" evidence="3">
    <location>
        <begin position="628"/>
        <end position="653"/>
    </location>
</feature>
<dbReference type="EMBL" id="JARAKH010000049">
    <property type="protein sequence ID" value="KAK8375334.1"/>
    <property type="molecule type" value="Genomic_DNA"/>
</dbReference>
<feature type="compositionally biased region" description="Low complexity" evidence="3">
    <location>
        <begin position="192"/>
        <end position="206"/>
    </location>
</feature>
<name>A0AAW0SIV2_SCYPA</name>
<organism evidence="4 5">
    <name type="scientific">Scylla paramamosain</name>
    <name type="common">Mud crab</name>
    <dbReference type="NCBI Taxonomy" id="85552"/>
    <lineage>
        <taxon>Eukaryota</taxon>
        <taxon>Metazoa</taxon>
        <taxon>Ecdysozoa</taxon>
        <taxon>Arthropoda</taxon>
        <taxon>Crustacea</taxon>
        <taxon>Multicrustacea</taxon>
        <taxon>Malacostraca</taxon>
        <taxon>Eumalacostraca</taxon>
        <taxon>Eucarida</taxon>
        <taxon>Decapoda</taxon>
        <taxon>Pleocyemata</taxon>
        <taxon>Brachyura</taxon>
        <taxon>Eubrachyura</taxon>
        <taxon>Portunoidea</taxon>
        <taxon>Portunidae</taxon>
        <taxon>Portuninae</taxon>
        <taxon>Scylla</taxon>
    </lineage>
</organism>
<evidence type="ECO:0000256" key="1">
    <source>
        <dbReference type="ARBA" id="ARBA00022460"/>
    </source>
</evidence>
<dbReference type="PROSITE" id="PS51155">
    <property type="entry name" value="CHIT_BIND_RR_2"/>
    <property type="match status" value="7"/>
</dbReference>
<dbReference type="InterPro" id="IPR000618">
    <property type="entry name" value="Insect_cuticle"/>
</dbReference>
<feature type="region of interest" description="Disordered" evidence="3">
    <location>
        <begin position="740"/>
        <end position="759"/>
    </location>
</feature>
<feature type="compositionally biased region" description="Basic and acidic residues" evidence="3">
    <location>
        <begin position="7"/>
        <end position="23"/>
    </location>
</feature>
<feature type="region of interest" description="Disordered" evidence="3">
    <location>
        <begin position="577"/>
        <end position="598"/>
    </location>
</feature>
<dbReference type="PROSITE" id="PS00233">
    <property type="entry name" value="CHIT_BIND_RR_1"/>
    <property type="match status" value="2"/>
</dbReference>
<accession>A0AAW0SIV2</accession>
<dbReference type="InterPro" id="IPR050468">
    <property type="entry name" value="Cuticle_Struct_Prot"/>
</dbReference>
<proteinExistence type="predicted"/>
<reference evidence="4 5" key="1">
    <citation type="submission" date="2023-03" db="EMBL/GenBank/DDBJ databases">
        <title>High-quality genome of Scylla paramamosain provides insights in environmental adaptation.</title>
        <authorList>
            <person name="Zhang L."/>
        </authorList>
    </citation>
    <scope>NUCLEOTIDE SEQUENCE [LARGE SCALE GENOMIC DNA]</scope>
    <source>
        <strain evidence="4">LZ_2023a</strain>
        <tissue evidence="4">Muscle</tissue>
    </source>
</reference>
<dbReference type="PANTHER" id="PTHR10380">
    <property type="entry name" value="CUTICLE PROTEIN"/>
    <property type="match status" value="1"/>
</dbReference>
<evidence type="ECO:0000256" key="3">
    <source>
        <dbReference type="SAM" id="MobiDB-lite"/>
    </source>
</evidence>